<dbReference type="SMART" id="SM00530">
    <property type="entry name" value="HTH_XRE"/>
    <property type="match status" value="1"/>
</dbReference>
<dbReference type="Pfam" id="PF17765">
    <property type="entry name" value="MLTR_LBD"/>
    <property type="match status" value="1"/>
</dbReference>
<feature type="domain" description="HTH cro/C1-type" evidence="1">
    <location>
        <begin position="37"/>
        <end position="84"/>
    </location>
</feature>
<sequence>MSNTRYRELGGFLRSRRERIRPEEVGLAPGPRRRVPGLRRDEVAVLAGASVEYYTELERGAGSQPSDQMLAALARALRLSRDERDHLYRLANRPIPHQGGTASHVHPAMLDLLTRIDQTPAMVSTDLHTVLVQNPLAIAMLGDLSTHHGRAASFIHRWFTDPISRRIYPPEDLAPQSRSFVADLRAAVGRRSPDDTEATELVDELLQRSPEFRALWADQDVQVRRDERKRILHPTVGMLDLNCLSLFSEDDRQRLLWFTPRAGTDTAEKLALLTVVGTQTMQTGPAR</sequence>
<dbReference type="Gene3D" id="3.30.450.180">
    <property type="match status" value="1"/>
</dbReference>
<protein>
    <submittedName>
        <fullName evidence="2">Helix-turn-helix protein</fullName>
    </submittedName>
</protein>
<dbReference type="Pfam" id="PF13560">
    <property type="entry name" value="HTH_31"/>
    <property type="match status" value="1"/>
</dbReference>
<dbReference type="InterPro" id="IPR001387">
    <property type="entry name" value="Cro/C1-type_HTH"/>
</dbReference>
<dbReference type="Gene3D" id="1.10.260.40">
    <property type="entry name" value="lambda repressor-like DNA-binding domains"/>
    <property type="match status" value="1"/>
</dbReference>
<proteinExistence type="predicted"/>
<dbReference type="InterPro" id="IPR041413">
    <property type="entry name" value="MLTR_LBD"/>
</dbReference>
<dbReference type="PROSITE" id="PS50943">
    <property type="entry name" value="HTH_CROC1"/>
    <property type="match status" value="1"/>
</dbReference>
<evidence type="ECO:0000259" key="1">
    <source>
        <dbReference type="PROSITE" id="PS50943"/>
    </source>
</evidence>
<evidence type="ECO:0000313" key="2">
    <source>
        <dbReference type="EMBL" id="REE95959.1"/>
    </source>
</evidence>
<dbReference type="InterPro" id="IPR010982">
    <property type="entry name" value="Lambda_DNA-bd_dom_sf"/>
</dbReference>
<dbReference type="RefSeq" id="WP_116021682.1">
    <property type="nucleotide sequence ID" value="NZ_QTTT01000001.1"/>
</dbReference>
<dbReference type="PANTHER" id="PTHR35010:SF2">
    <property type="entry name" value="BLL4672 PROTEIN"/>
    <property type="match status" value="1"/>
</dbReference>
<reference evidence="2 3" key="1">
    <citation type="submission" date="2018-08" db="EMBL/GenBank/DDBJ databases">
        <title>Sequencing the genomes of 1000 actinobacteria strains.</title>
        <authorList>
            <person name="Klenk H.-P."/>
        </authorList>
    </citation>
    <scope>NUCLEOTIDE SEQUENCE [LARGE SCALE GENOMIC DNA]</scope>
    <source>
        <strain evidence="2 3">DSM 43927</strain>
    </source>
</reference>
<accession>A0A3D9SJ89</accession>
<dbReference type="AlphaFoldDB" id="A0A3D9SJ89"/>
<dbReference type="Proteomes" id="UP000256661">
    <property type="component" value="Unassembled WGS sequence"/>
</dbReference>
<keyword evidence="3" id="KW-1185">Reference proteome</keyword>
<dbReference type="GO" id="GO:0003677">
    <property type="term" value="F:DNA binding"/>
    <property type="evidence" value="ECO:0007669"/>
    <property type="project" value="InterPro"/>
</dbReference>
<gene>
    <name evidence="2" type="ORF">DFJ69_1378</name>
</gene>
<comment type="caution">
    <text evidence="2">The sequence shown here is derived from an EMBL/GenBank/DDBJ whole genome shotgun (WGS) entry which is preliminary data.</text>
</comment>
<name>A0A3D9SJ89_9ACTN</name>
<dbReference type="OrthoDB" id="4336585at2"/>
<organism evidence="2 3">
    <name type="scientific">Thermomonospora umbrina</name>
    <dbReference type="NCBI Taxonomy" id="111806"/>
    <lineage>
        <taxon>Bacteria</taxon>
        <taxon>Bacillati</taxon>
        <taxon>Actinomycetota</taxon>
        <taxon>Actinomycetes</taxon>
        <taxon>Streptosporangiales</taxon>
        <taxon>Thermomonosporaceae</taxon>
        <taxon>Thermomonospora</taxon>
    </lineage>
</organism>
<evidence type="ECO:0000313" key="3">
    <source>
        <dbReference type="Proteomes" id="UP000256661"/>
    </source>
</evidence>
<dbReference type="EMBL" id="QTTT01000001">
    <property type="protein sequence ID" value="REE95959.1"/>
    <property type="molecule type" value="Genomic_DNA"/>
</dbReference>
<dbReference type="PANTHER" id="PTHR35010">
    <property type="entry name" value="BLL4672 PROTEIN-RELATED"/>
    <property type="match status" value="1"/>
</dbReference>
<dbReference type="SUPFAM" id="SSF47413">
    <property type="entry name" value="lambda repressor-like DNA-binding domains"/>
    <property type="match status" value="1"/>
</dbReference>